<proteinExistence type="predicted"/>
<evidence type="ECO:0000256" key="1">
    <source>
        <dbReference type="SAM" id="SignalP"/>
    </source>
</evidence>
<protein>
    <recommendedName>
        <fullName evidence="4">DUF4919 domain-containing protein</fullName>
    </recommendedName>
</protein>
<evidence type="ECO:0000313" key="3">
    <source>
        <dbReference type="Proteomes" id="UP000590740"/>
    </source>
</evidence>
<gene>
    <name evidence="2" type="ORF">HNQ65_001038</name>
</gene>
<feature type="chain" id="PRO_5031164734" description="DUF4919 domain-containing protein" evidence="1">
    <location>
        <begin position="24"/>
        <end position="216"/>
    </location>
</feature>
<name>A0A7W7Y8E4_9BACT</name>
<evidence type="ECO:0008006" key="4">
    <source>
        <dbReference type="Google" id="ProtNLM"/>
    </source>
</evidence>
<reference evidence="2 3" key="1">
    <citation type="submission" date="2020-08" db="EMBL/GenBank/DDBJ databases">
        <title>Genomic Encyclopedia of Type Strains, Phase IV (KMG-IV): sequencing the most valuable type-strain genomes for metagenomic binning, comparative biology and taxonomic classification.</title>
        <authorList>
            <person name="Goeker M."/>
        </authorList>
    </citation>
    <scope>NUCLEOTIDE SEQUENCE [LARGE SCALE GENOMIC DNA]</scope>
    <source>
        <strain evidence="2 3">DSM 12252</strain>
    </source>
</reference>
<dbReference type="EMBL" id="JACHIG010000001">
    <property type="protein sequence ID" value="MBB5031484.1"/>
    <property type="molecule type" value="Genomic_DNA"/>
</dbReference>
<dbReference type="InterPro" id="IPR032578">
    <property type="entry name" value="DUF4919"/>
</dbReference>
<evidence type="ECO:0000313" key="2">
    <source>
        <dbReference type="EMBL" id="MBB5031484.1"/>
    </source>
</evidence>
<organism evidence="2 3">
    <name type="scientific">Prosthecobacter vanneervenii</name>
    <dbReference type="NCBI Taxonomy" id="48466"/>
    <lineage>
        <taxon>Bacteria</taxon>
        <taxon>Pseudomonadati</taxon>
        <taxon>Verrucomicrobiota</taxon>
        <taxon>Verrucomicrobiia</taxon>
        <taxon>Verrucomicrobiales</taxon>
        <taxon>Verrucomicrobiaceae</taxon>
        <taxon>Prosthecobacter</taxon>
    </lineage>
</organism>
<comment type="caution">
    <text evidence="2">The sequence shown here is derived from an EMBL/GenBank/DDBJ whole genome shotgun (WGS) entry which is preliminary data.</text>
</comment>
<keyword evidence="3" id="KW-1185">Reference proteome</keyword>
<sequence>MKKIFVSAVMVCLFVLWAGMARGEDARKGKAAVAGAKAPAVAAVPGFPGEEEFTALRMAFAAQPGYSPFWKMDEERDAVMKAARAKDYKMAVELAKAWLVKVPVDAEMHYLRGHFLKKTGDVAGSMYHFHCFYGLMRSITAKGDGKTAESAWKVISVAEEYALLNELDAQVLEQSLEGACDRLLAKMPDGSEREFYFDVSISLAATANALGTGKKE</sequence>
<dbReference type="RefSeq" id="WP_184338403.1">
    <property type="nucleotide sequence ID" value="NZ_JACHIG010000001.1"/>
</dbReference>
<feature type="signal peptide" evidence="1">
    <location>
        <begin position="1"/>
        <end position="23"/>
    </location>
</feature>
<dbReference type="Proteomes" id="UP000590740">
    <property type="component" value="Unassembled WGS sequence"/>
</dbReference>
<accession>A0A7W7Y8E4</accession>
<dbReference type="AlphaFoldDB" id="A0A7W7Y8E4"/>
<dbReference type="Pfam" id="PF16266">
    <property type="entry name" value="DUF4919"/>
    <property type="match status" value="1"/>
</dbReference>
<keyword evidence="1" id="KW-0732">Signal</keyword>